<evidence type="ECO:0000313" key="4">
    <source>
        <dbReference type="EMBL" id="KAF4150134.1"/>
    </source>
</evidence>
<feature type="compositionally biased region" description="Polar residues" evidence="2">
    <location>
        <begin position="182"/>
        <end position="191"/>
    </location>
</feature>
<dbReference type="Proteomes" id="UP000602510">
    <property type="component" value="Unassembled WGS sequence"/>
</dbReference>
<keyword evidence="5" id="KW-1185">Reference proteome</keyword>
<proteinExistence type="predicted"/>
<evidence type="ECO:0000313" key="3">
    <source>
        <dbReference type="EMBL" id="KAF4043612.1"/>
    </source>
</evidence>
<evidence type="ECO:0000256" key="2">
    <source>
        <dbReference type="SAM" id="MobiDB-lite"/>
    </source>
</evidence>
<dbReference type="EMBL" id="WSZM01000080">
    <property type="protein sequence ID" value="KAF4043612.1"/>
    <property type="molecule type" value="Genomic_DNA"/>
</dbReference>
<evidence type="ECO:0000313" key="5">
    <source>
        <dbReference type="Proteomes" id="UP000602510"/>
    </source>
</evidence>
<dbReference type="Proteomes" id="UP000704712">
    <property type="component" value="Unassembled WGS sequence"/>
</dbReference>
<gene>
    <name evidence="3" type="ORF">GN244_ATG03924</name>
    <name evidence="4" type="ORF">GN958_ATG00760</name>
</gene>
<protein>
    <submittedName>
        <fullName evidence="3">Uncharacterized protein</fullName>
    </submittedName>
</protein>
<keyword evidence="1" id="KW-0175">Coiled coil</keyword>
<sequence>MERNDRKRKAQEISESPEFVSETINELTSVLSERDSILRTEITELRDEVGRLEKQLSERVEECNRLEADVAFYHPDAIVDRIRMKYWYNGDLTILRKAINPQSRVLRSTDTRGERFLFLSDVAAKKRSASTAKTAELSPKHEGDEATTSLPAIILANSNKSTGDTEEELQEDECVSLPPNANEVTLSPQKEATSDAVAEPAPEADIVSGAPALGCSA</sequence>
<name>A0A833WK25_PHYIN</name>
<comment type="caution">
    <text evidence="3">The sequence shown here is derived from an EMBL/GenBank/DDBJ whole genome shotgun (WGS) entry which is preliminary data.</text>
</comment>
<organism evidence="3 5">
    <name type="scientific">Phytophthora infestans</name>
    <name type="common">Potato late blight agent</name>
    <name type="synonym">Botrytis infestans</name>
    <dbReference type="NCBI Taxonomy" id="4787"/>
    <lineage>
        <taxon>Eukaryota</taxon>
        <taxon>Sar</taxon>
        <taxon>Stramenopiles</taxon>
        <taxon>Oomycota</taxon>
        <taxon>Peronosporomycetes</taxon>
        <taxon>Peronosporales</taxon>
        <taxon>Peronosporaceae</taxon>
        <taxon>Phytophthora</taxon>
    </lineage>
</organism>
<feature type="compositionally biased region" description="Acidic residues" evidence="2">
    <location>
        <begin position="164"/>
        <end position="174"/>
    </location>
</feature>
<feature type="coiled-coil region" evidence="1">
    <location>
        <begin position="42"/>
        <end position="69"/>
    </location>
</feature>
<dbReference type="EMBL" id="JAACNO010000100">
    <property type="protein sequence ID" value="KAF4150134.1"/>
    <property type="molecule type" value="Genomic_DNA"/>
</dbReference>
<evidence type="ECO:0000256" key="1">
    <source>
        <dbReference type="SAM" id="Coils"/>
    </source>
</evidence>
<feature type="region of interest" description="Disordered" evidence="2">
    <location>
        <begin position="160"/>
        <end position="202"/>
    </location>
</feature>
<dbReference type="AlphaFoldDB" id="A0A833WK25"/>
<accession>A0A833WK25</accession>
<reference evidence="3" key="1">
    <citation type="submission" date="2020-04" db="EMBL/GenBank/DDBJ databases">
        <title>Hybrid Assembly of Korean Phytophthora infestans isolates.</title>
        <authorList>
            <person name="Prokchorchik M."/>
            <person name="Lee Y."/>
            <person name="Seo J."/>
            <person name="Cho J.-H."/>
            <person name="Park Y.-E."/>
            <person name="Jang D.-C."/>
            <person name="Im J.-S."/>
            <person name="Choi J.-G."/>
            <person name="Park H.-J."/>
            <person name="Lee G.-B."/>
            <person name="Lee Y.-G."/>
            <person name="Hong S.-Y."/>
            <person name="Cho K."/>
            <person name="Sohn K.H."/>
        </authorList>
    </citation>
    <scope>NUCLEOTIDE SEQUENCE</scope>
    <source>
        <strain evidence="3">KR_1_A1</strain>
        <strain evidence="4">KR_2_A2</strain>
    </source>
</reference>